<evidence type="ECO:0000313" key="2">
    <source>
        <dbReference type="Proteomes" id="UP000824120"/>
    </source>
</evidence>
<gene>
    <name evidence="1" type="ORF">H5410_015530</name>
</gene>
<reference evidence="1 2" key="1">
    <citation type="submission" date="2020-09" db="EMBL/GenBank/DDBJ databases">
        <title>De no assembly of potato wild relative species, Solanum commersonii.</title>
        <authorList>
            <person name="Cho K."/>
        </authorList>
    </citation>
    <scope>NUCLEOTIDE SEQUENCE [LARGE SCALE GENOMIC DNA]</scope>
    <source>
        <strain evidence="1">LZ3.2</strain>
        <tissue evidence="1">Leaf</tissue>
    </source>
</reference>
<evidence type="ECO:0000313" key="1">
    <source>
        <dbReference type="EMBL" id="KAG5615706.1"/>
    </source>
</evidence>
<dbReference type="AlphaFoldDB" id="A0A9J5ZUN6"/>
<keyword evidence="2" id="KW-1185">Reference proteome</keyword>
<dbReference type="Proteomes" id="UP000824120">
    <property type="component" value="Chromosome 3"/>
</dbReference>
<sequence>MWMEQDIFDPLSPLGQGAYMNKNNYKGPPRVVESGRVVSTPSSLTTSGLGFESLGYAVVYDME</sequence>
<organism evidence="1 2">
    <name type="scientific">Solanum commersonii</name>
    <name type="common">Commerson's wild potato</name>
    <name type="synonym">Commerson's nightshade</name>
    <dbReference type="NCBI Taxonomy" id="4109"/>
    <lineage>
        <taxon>Eukaryota</taxon>
        <taxon>Viridiplantae</taxon>
        <taxon>Streptophyta</taxon>
        <taxon>Embryophyta</taxon>
        <taxon>Tracheophyta</taxon>
        <taxon>Spermatophyta</taxon>
        <taxon>Magnoliopsida</taxon>
        <taxon>eudicotyledons</taxon>
        <taxon>Gunneridae</taxon>
        <taxon>Pentapetalae</taxon>
        <taxon>asterids</taxon>
        <taxon>lamiids</taxon>
        <taxon>Solanales</taxon>
        <taxon>Solanaceae</taxon>
        <taxon>Solanoideae</taxon>
        <taxon>Solaneae</taxon>
        <taxon>Solanum</taxon>
    </lineage>
</organism>
<comment type="caution">
    <text evidence="1">The sequence shown here is derived from an EMBL/GenBank/DDBJ whole genome shotgun (WGS) entry which is preliminary data.</text>
</comment>
<proteinExistence type="predicted"/>
<name>A0A9J5ZUN6_SOLCO</name>
<protein>
    <submittedName>
        <fullName evidence="1">Uncharacterized protein</fullName>
    </submittedName>
</protein>
<dbReference type="EMBL" id="JACXVP010000003">
    <property type="protein sequence ID" value="KAG5615706.1"/>
    <property type="molecule type" value="Genomic_DNA"/>
</dbReference>
<accession>A0A9J5ZUN6</accession>